<dbReference type="Proteomes" id="UP001182991">
    <property type="component" value="Unassembled WGS sequence"/>
</dbReference>
<comment type="caution">
    <text evidence="2">The sequence shown here is derived from an EMBL/GenBank/DDBJ whole genome shotgun (WGS) entry which is preliminary data.</text>
</comment>
<organism evidence="2 3">
    <name type="scientific">Mesonia ostreae</name>
    <dbReference type="NCBI Taxonomy" id="861110"/>
    <lineage>
        <taxon>Bacteria</taxon>
        <taxon>Pseudomonadati</taxon>
        <taxon>Bacteroidota</taxon>
        <taxon>Flavobacteriia</taxon>
        <taxon>Flavobacteriales</taxon>
        <taxon>Flavobacteriaceae</taxon>
        <taxon>Mesonia</taxon>
    </lineage>
</organism>
<feature type="transmembrane region" description="Helical" evidence="1">
    <location>
        <begin position="24"/>
        <end position="47"/>
    </location>
</feature>
<keyword evidence="3" id="KW-1185">Reference proteome</keyword>
<evidence type="ECO:0000256" key="1">
    <source>
        <dbReference type="SAM" id="Phobius"/>
    </source>
</evidence>
<sequence length="50" mass="5683">MAQDPKKNQNNEEYILKDNAKTKIGAGIIIVFLIVLILGVILSGLYFEWF</sequence>
<gene>
    <name evidence="2" type="ORF">RLT85_06635</name>
</gene>
<keyword evidence="1" id="KW-0812">Transmembrane</keyword>
<keyword evidence="1" id="KW-0472">Membrane</keyword>
<proteinExistence type="predicted"/>
<name>A0ABU2KHW8_9FLAO</name>
<evidence type="ECO:0000313" key="3">
    <source>
        <dbReference type="Proteomes" id="UP001182991"/>
    </source>
</evidence>
<keyword evidence="1" id="KW-1133">Transmembrane helix</keyword>
<dbReference type="EMBL" id="JAVRBG010000005">
    <property type="protein sequence ID" value="MDT0294306.1"/>
    <property type="molecule type" value="Genomic_DNA"/>
</dbReference>
<evidence type="ECO:0000313" key="2">
    <source>
        <dbReference type="EMBL" id="MDT0294306.1"/>
    </source>
</evidence>
<protein>
    <submittedName>
        <fullName evidence="2">Uncharacterized protein</fullName>
    </submittedName>
</protein>
<dbReference type="RefSeq" id="WP_311401258.1">
    <property type="nucleotide sequence ID" value="NZ_JAVRBG010000005.1"/>
</dbReference>
<reference evidence="3" key="1">
    <citation type="submission" date="2023-07" db="EMBL/GenBank/DDBJ databases">
        <title>Isolating and identifying novel microbial strains from the Mariana Trench.</title>
        <authorList>
            <person name="Fu H."/>
        </authorList>
    </citation>
    <scope>NUCLEOTIDE SEQUENCE [LARGE SCALE GENOMIC DNA]</scope>
    <source>
        <strain evidence="3">T-y2</strain>
    </source>
</reference>
<accession>A0ABU2KHW8</accession>